<dbReference type="AlphaFoldDB" id="A0A6M1RWV3"/>
<dbReference type="Proteomes" id="UP000477849">
    <property type="component" value="Unassembled WGS sequence"/>
</dbReference>
<name>A0A6M1RWV3_9HYPH</name>
<protein>
    <submittedName>
        <fullName evidence="2">Uncharacterized protein</fullName>
    </submittedName>
</protein>
<evidence type="ECO:0000313" key="2">
    <source>
        <dbReference type="EMBL" id="NGO63559.1"/>
    </source>
</evidence>
<feature type="region of interest" description="Disordered" evidence="1">
    <location>
        <begin position="21"/>
        <end position="45"/>
    </location>
</feature>
<proteinExistence type="predicted"/>
<evidence type="ECO:0000256" key="1">
    <source>
        <dbReference type="SAM" id="MobiDB-lite"/>
    </source>
</evidence>
<gene>
    <name evidence="2" type="ORF">G6N76_07720</name>
</gene>
<dbReference type="RefSeq" id="WP_163903941.1">
    <property type="nucleotide sequence ID" value="NZ_CP048427.1"/>
</dbReference>
<organism evidence="2 3">
    <name type="scientific">Rhizobium daejeonense</name>
    <dbReference type="NCBI Taxonomy" id="240521"/>
    <lineage>
        <taxon>Bacteria</taxon>
        <taxon>Pseudomonadati</taxon>
        <taxon>Pseudomonadota</taxon>
        <taxon>Alphaproteobacteria</taxon>
        <taxon>Hyphomicrobiales</taxon>
        <taxon>Rhizobiaceae</taxon>
        <taxon>Rhizobium/Agrobacterium group</taxon>
        <taxon>Rhizobium</taxon>
    </lineage>
</organism>
<dbReference type="EMBL" id="JAAKZH010000002">
    <property type="protein sequence ID" value="NGO63559.1"/>
    <property type="molecule type" value="Genomic_DNA"/>
</dbReference>
<accession>A0A6M1RWV3</accession>
<comment type="caution">
    <text evidence="2">The sequence shown here is derived from an EMBL/GenBank/DDBJ whole genome shotgun (WGS) entry which is preliminary data.</text>
</comment>
<keyword evidence="3" id="KW-1185">Reference proteome</keyword>
<reference evidence="2 3" key="1">
    <citation type="submission" date="2020-02" db="EMBL/GenBank/DDBJ databases">
        <title>Genome sequence of the type strain CCBAU10050 of Rhizobium daejeonense.</title>
        <authorList>
            <person name="Gao J."/>
            <person name="Sun J."/>
        </authorList>
    </citation>
    <scope>NUCLEOTIDE SEQUENCE [LARGE SCALE GENOMIC DNA]</scope>
    <source>
        <strain evidence="2 3">CCBAU10050</strain>
    </source>
</reference>
<evidence type="ECO:0000313" key="3">
    <source>
        <dbReference type="Proteomes" id="UP000477849"/>
    </source>
</evidence>
<sequence>MRIDSSLNSYYYQNRYIPTSIEGEDGASEQAPVSTPRNAGSGGFSSSLVSNSLASTLWVVEGGRKPVPSITQRVMVSDDRSEAKKVEDLYREYESSLEEYDA</sequence>